<protein>
    <recommendedName>
        <fullName evidence="1">F-box associated beta-propeller type 1 domain-containing protein</fullName>
    </recommendedName>
</protein>
<dbReference type="PANTHER" id="PTHR35546">
    <property type="entry name" value="F-BOX PROTEIN INTERACTION DOMAIN PROTEIN-RELATED"/>
    <property type="match status" value="1"/>
</dbReference>
<evidence type="ECO:0000313" key="2">
    <source>
        <dbReference type="EMBL" id="KAA8547346.1"/>
    </source>
</evidence>
<dbReference type="EMBL" id="CM018032">
    <property type="protein sequence ID" value="KAA8547346.1"/>
    <property type="molecule type" value="Genomic_DNA"/>
</dbReference>
<feature type="domain" description="F-box associated beta-propeller type 1" evidence="1">
    <location>
        <begin position="203"/>
        <end position="352"/>
    </location>
</feature>
<reference evidence="2 3" key="1">
    <citation type="submission" date="2019-09" db="EMBL/GenBank/DDBJ databases">
        <title>A chromosome-level genome assembly of the Chinese tupelo Nyssa sinensis.</title>
        <authorList>
            <person name="Yang X."/>
            <person name="Kang M."/>
            <person name="Yang Y."/>
            <person name="Xiong H."/>
            <person name="Wang M."/>
            <person name="Zhang Z."/>
            <person name="Wang Z."/>
            <person name="Wu H."/>
            <person name="Ma T."/>
            <person name="Liu J."/>
            <person name="Xi Z."/>
        </authorList>
    </citation>
    <scope>NUCLEOTIDE SEQUENCE [LARGE SCALE GENOMIC DNA]</scope>
    <source>
        <strain evidence="2">J267</strain>
        <tissue evidence="2">Leaf</tissue>
    </source>
</reference>
<gene>
    <name evidence="2" type="ORF">F0562_003790</name>
</gene>
<evidence type="ECO:0000313" key="3">
    <source>
        <dbReference type="Proteomes" id="UP000325577"/>
    </source>
</evidence>
<dbReference type="PANTHER" id="PTHR35546:SF25">
    <property type="entry name" value="F-BOX DOMAIN-CONTAINING PROTEIN"/>
    <property type="match status" value="1"/>
</dbReference>
<dbReference type="InterPro" id="IPR055290">
    <property type="entry name" value="At3g26010-like"/>
</dbReference>
<accession>A0A5J5BXI8</accession>
<dbReference type="SUPFAM" id="SSF81383">
    <property type="entry name" value="F-box domain"/>
    <property type="match status" value="1"/>
</dbReference>
<proteinExistence type="predicted"/>
<keyword evidence="3" id="KW-1185">Reference proteome</keyword>
<name>A0A5J5BXI8_9ASTE</name>
<dbReference type="InterPro" id="IPR036047">
    <property type="entry name" value="F-box-like_dom_sf"/>
</dbReference>
<organism evidence="2 3">
    <name type="scientific">Nyssa sinensis</name>
    <dbReference type="NCBI Taxonomy" id="561372"/>
    <lineage>
        <taxon>Eukaryota</taxon>
        <taxon>Viridiplantae</taxon>
        <taxon>Streptophyta</taxon>
        <taxon>Embryophyta</taxon>
        <taxon>Tracheophyta</taxon>
        <taxon>Spermatophyta</taxon>
        <taxon>Magnoliopsida</taxon>
        <taxon>eudicotyledons</taxon>
        <taxon>Gunneridae</taxon>
        <taxon>Pentapetalae</taxon>
        <taxon>asterids</taxon>
        <taxon>Cornales</taxon>
        <taxon>Nyssaceae</taxon>
        <taxon>Nyssa</taxon>
    </lineage>
</organism>
<dbReference type="Pfam" id="PF07734">
    <property type="entry name" value="FBA_1"/>
    <property type="match status" value="1"/>
</dbReference>
<dbReference type="InterPro" id="IPR006527">
    <property type="entry name" value="F-box-assoc_dom_typ1"/>
</dbReference>
<dbReference type="InterPro" id="IPR017451">
    <property type="entry name" value="F-box-assoc_interact_dom"/>
</dbReference>
<sequence>MAEHQNDEAEYSDNSYEIVNSEECYIFLTDSEEDFSAESRLQTGGIESSVLENEDAFDGTESSDLENEVAFNGMESSDLENEDFFGGIFSSDLNNEYDSRFIFPAHIKRKEDMEIKDVVKDHVLPFLPAKSLLRFRSVSKEWDRWIASPFLAHKQTYCFRDVSGFLSQYGNGIPTFLTLNESAFGIPWPLLGFLPESTVVRSSCNGLLLCQGCDGEGIYYICNPVNKEWRELPQPNYYHGSEPAIVLAFEPSVLNIPAHYEVICAVPLIDQPLAYFEIYSSKEKSWRCSAADSIELEFSELKEGGFYMKGTAYWETSCGKLLAFDLKNEVCGILPLPFGSAGSGVLTQMHGELCYICANNQTGNAYKVDIFGGIDMHLKQSIVLDFELVGAANRECRALPCVNSNVMMIVIGKTLYSYHVRDQKVIVVNRELNNFSARYLPYVNSLVMVAPS</sequence>
<dbReference type="OrthoDB" id="1916346at2759"/>
<dbReference type="AlphaFoldDB" id="A0A5J5BXI8"/>
<evidence type="ECO:0000259" key="1">
    <source>
        <dbReference type="Pfam" id="PF07734"/>
    </source>
</evidence>
<dbReference type="Proteomes" id="UP000325577">
    <property type="component" value="Linkage Group LG1"/>
</dbReference>
<dbReference type="NCBIfam" id="TIGR01640">
    <property type="entry name" value="F_box_assoc_1"/>
    <property type="match status" value="1"/>
</dbReference>